<accession>A0ABY4QW76</accession>
<reference evidence="3" key="2">
    <citation type="submission" date="2022-05" db="EMBL/GenBank/DDBJ databases">
        <authorList>
            <person name="Kim J.-S."/>
            <person name="Lee K."/>
            <person name="Suh M."/>
            <person name="Eom M."/>
            <person name="Kim J.-S."/>
            <person name="Kim D.-S."/>
            <person name="Ko S.-H."/>
            <person name="Shin Y."/>
            <person name="Lee J.-S."/>
        </authorList>
    </citation>
    <scope>NUCLEOTIDE SEQUENCE</scope>
    <source>
        <strain evidence="3">N237</strain>
    </source>
</reference>
<keyword evidence="4" id="KW-1185">Reference proteome</keyword>
<organism evidence="3 4">
    <name type="scientific">Jatrophihabitans telluris</name>
    <dbReference type="NCBI Taxonomy" id="2038343"/>
    <lineage>
        <taxon>Bacteria</taxon>
        <taxon>Bacillati</taxon>
        <taxon>Actinomycetota</taxon>
        <taxon>Actinomycetes</taxon>
        <taxon>Jatrophihabitantales</taxon>
        <taxon>Jatrophihabitantaceae</taxon>
        <taxon>Jatrophihabitans</taxon>
    </lineage>
</organism>
<dbReference type="EMBL" id="CP097332">
    <property type="protein sequence ID" value="UQX87889.1"/>
    <property type="molecule type" value="Genomic_DNA"/>
</dbReference>
<dbReference type="Gene3D" id="3.40.50.720">
    <property type="entry name" value="NAD(P)-binding Rossmann-like Domain"/>
    <property type="match status" value="1"/>
</dbReference>
<dbReference type="PANTHER" id="PTHR43157">
    <property type="entry name" value="PHOSPHATIDYLINOSITOL-GLYCAN BIOSYNTHESIS CLASS F PROTEIN-RELATED"/>
    <property type="match status" value="1"/>
</dbReference>
<dbReference type="PRINTS" id="PR00081">
    <property type="entry name" value="GDHRDH"/>
</dbReference>
<evidence type="ECO:0000256" key="1">
    <source>
        <dbReference type="ARBA" id="ARBA00023002"/>
    </source>
</evidence>
<name>A0ABY4QW76_9ACTN</name>
<dbReference type="RefSeq" id="WP_249770859.1">
    <property type="nucleotide sequence ID" value="NZ_CP097332.1"/>
</dbReference>
<gene>
    <name evidence="3" type="ORF">M6D93_16505</name>
</gene>
<dbReference type="InterPro" id="IPR036291">
    <property type="entry name" value="NAD(P)-bd_dom_sf"/>
</dbReference>
<dbReference type="Pfam" id="PF00106">
    <property type="entry name" value="adh_short"/>
    <property type="match status" value="1"/>
</dbReference>
<evidence type="ECO:0000256" key="2">
    <source>
        <dbReference type="SAM" id="MobiDB-lite"/>
    </source>
</evidence>
<feature type="region of interest" description="Disordered" evidence="2">
    <location>
        <begin position="247"/>
        <end position="268"/>
    </location>
</feature>
<evidence type="ECO:0000313" key="4">
    <source>
        <dbReference type="Proteomes" id="UP001056336"/>
    </source>
</evidence>
<evidence type="ECO:0000313" key="3">
    <source>
        <dbReference type="EMBL" id="UQX87889.1"/>
    </source>
</evidence>
<sequence>MSVTAVVTGSSSGIGLFTAVELARSGHRVVLACRDQDRASRARDRVRALVPGAAVEARPLELGSLDSIRAFADSWDGPLDLLVNNAGVMAPRRWRATSDGFELQFGVNHLGHFALTGLLLPALLAAPAPRVVTVSSLAHRSGTAGVLFGNPESSYRPQQAYSESKLANLLFALELQRRADEAGSVLTSTAAHPGISATNLFLTDEGLGANPVIKGLGRVFGRVVLQSAAAGARPSLLAATTAAAGSYSGPRWGEVRGPAGAAQPSATARDEGLADQLWDLSTELTGVKYEWTT</sequence>
<dbReference type="SUPFAM" id="SSF51735">
    <property type="entry name" value="NAD(P)-binding Rossmann-fold domains"/>
    <property type="match status" value="1"/>
</dbReference>
<proteinExistence type="predicted"/>
<dbReference type="InterPro" id="IPR002347">
    <property type="entry name" value="SDR_fam"/>
</dbReference>
<dbReference type="Proteomes" id="UP001056336">
    <property type="component" value="Chromosome"/>
</dbReference>
<dbReference type="PANTHER" id="PTHR43157:SF31">
    <property type="entry name" value="PHOSPHATIDYLINOSITOL-GLYCAN BIOSYNTHESIS CLASS F PROTEIN"/>
    <property type="match status" value="1"/>
</dbReference>
<keyword evidence="1" id="KW-0560">Oxidoreductase</keyword>
<protein>
    <submittedName>
        <fullName evidence="3">SDR family NAD(P)-dependent oxidoreductase</fullName>
    </submittedName>
</protein>
<reference evidence="3" key="1">
    <citation type="journal article" date="2018" name="Int. J. Syst. Evol. Microbiol.">
        <title>Jatrophihabitans telluris sp. nov., isolated from sediment soil of lava forest wetlands and the emended description of the genus Jatrophihabitans.</title>
        <authorList>
            <person name="Lee K.C."/>
            <person name="Suh M.K."/>
            <person name="Eom M.K."/>
            <person name="Kim K.K."/>
            <person name="Kim J.S."/>
            <person name="Kim D.S."/>
            <person name="Ko S.H."/>
            <person name="Shin Y.K."/>
            <person name="Lee J.S."/>
        </authorList>
    </citation>
    <scope>NUCLEOTIDE SEQUENCE</scope>
    <source>
        <strain evidence="3">N237</strain>
    </source>
</reference>